<reference evidence="2 3" key="1">
    <citation type="submission" date="2020-02" db="EMBL/GenBank/DDBJ databases">
        <authorList>
            <person name="Brisse S."/>
        </authorList>
    </citation>
    <scope>NUCLEOTIDE SEQUENCE [LARGE SCALE GENOMIC DNA]</scope>
    <source>
        <strain evidence="2">CIP107547</strain>
    </source>
</reference>
<evidence type="ECO:0000313" key="2">
    <source>
        <dbReference type="EMBL" id="CAB0594949.1"/>
    </source>
</evidence>
<evidence type="ECO:0000313" key="3">
    <source>
        <dbReference type="Proteomes" id="UP000480222"/>
    </source>
</evidence>
<evidence type="ECO:0000259" key="1">
    <source>
        <dbReference type="Pfam" id="PF20277"/>
    </source>
</evidence>
<dbReference type="Pfam" id="PF20277">
    <property type="entry name" value="CTD11"/>
    <property type="match status" value="1"/>
</dbReference>
<comment type="caution">
    <text evidence="2">The sequence shown here is derived from an EMBL/GenBank/DDBJ whole genome shotgun (WGS) entry which is preliminary data.</text>
</comment>
<proteinExistence type="predicted"/>
<accession>A0A811G233</accession>
<gene>
    <name evidence="2" type="ORF">CIP107547_00947</name>
</gene>
<dbReference type="InterPro" id="IPR046921">
    <property type="entry name" value="ABC-3C_CTD11"/>
</dbReference>
<feature type="domain" description="ABC-three component systems C-terminal" evidence="1">
    <location>
        <begin position="179"/>
        <end position="315"/>
    </location>
</feature>
<organism evidence="2 3">
    <name type="scientific">Corynebacterium diphtheriae</name>
    <dbReference type="NCBI Taxonomy" id="1717"/>
    <lineage>
        <taxon>Bacteria</taxon>
        <taxon>Bacillati</taxon>
        <taxon>Actinomycetota</taxon>
        <taxon>Actinomycetes</taxon>
        <taxon>Mycobacteriales</taxon>
        <taxon>Corynebacteriaceae</taxon>
        <taxon>Corynebacterium</taxon>
    </lineage>
</organism>
<sequence>MARRMLKNPTRENFVDSLNYVNDMETESADEVKAALVGCVAAFTDRDVDEDSVGDVLFDLIQQSLEFIVNPELENDRKIQQATAVSDRAKGRHGSRLLEECKHTCSRPGCGQHLQPPASNNIATPNYGIARIAGDSRDYTNLIALCPSCFHSYSLGHPKSEETELAKIKQLQVRSAESRQVLSTVDIERGITKVVEKLGNANLKDLEPLTYDPVAVKDKIDEQADHFIYDEVMTHVTRYFRFVEKQMQDEAQLKTFDDDLLRAQIKALSRKLVAKGYSPTRVHNDLTERLSQITKQDRRFCAFVVSYFVQSCEVLDAST</sequence>
<dbReference type="EMBL" id="CADDAV010000010">
    <property type="protein sequence ID" value="CAB0594949.1"/>
    <property type="molecule type" value="Genomic_DNA"/>
</dbReference>
<dbReference type="AlphaFoldDB" id="A0A811G233"/>
<protein>
    <recommendedName>
        <fullName evidence="1">ABC-three component systems C-terminal domain-containing protein</fullName>
    </recommendedName>
</protein>
<name>A0A811G233_CORDP</name>
<dbReference type="Proteomes" id="UP000480222">
    <property type="component" value="Unassembled WGS sequence"/>
</dbReference>